<gene>
    <name evidence="1" type="ORF">BC938DRAFT_481047</name>
</gene>
<evidence type="ECO:0000313" key="1">
    <source>
        <dbReference type="EMBL" id="RUS29109.1"/>
    </source>
</evidence>
<dbReference type="EMBL" id="RBNJ01005617">
    <property type="protein sequence ID" value="RUS29109.1"/>
    <property type="molecule type" value="Genomic_DNA"/>
</dbReference>
<organism evidence="1 2">
    <name type="scientific">Jimgerdemannia flammicorona</name>
    <dbReference type="NCBI Taxonomy" id="994334"/>
    <lineage>
        <taxon>Eukaryota</taxon>
        <taxon>Fungi</taxon>
        <taxon>Fungi incertae sedis</taxon>
        <taxon>Mucoromycota</taxon>
        <taxon>Mucoromycotina</taxon>
        <taxon>Endogonomycetes</taxon>
        <taxon>Endogonales</taxon>
        <taxon>Endogonaceae</taxon>
        <taxon>Jimgerdemannia</taxon>
    </lineage>
</organism>
<proteinExistence type="predicted"/>
<keyword evidence="2" id="KW-1185">Reference proteome</keyword>
<sequence length="66" mass="7406">MNRTKLSWCKAKKCDIAEVQVGLCGDLDFANPLDTIAISLTQMLSLGKKYWVQDKLNVAVCALREF</sequence>
<dbReference type="AlphaFoldDB" id="A0A433QH71"/>
<dbReference type="Proteomes" id="UP000274822">
    <property type="component" value="Unassembled WGS sequence"/>
</dbReference>
<comment type="caution">
    <text evidence="1">The sequence shown here is derived from an EMBL/GenBank/DDBJ whole genome shotgun (WGS) entry which is preliminary data.</text>
</comment>
<accession>A0A433QH71</accession>
<name>A0A433QH71_9FUNG</name>
<evidence type="ECO:0000313" key="2">
    <source>
        <dbReference type="Proteomes" id="UP000274822"/>
    </source>
</evidence>
<protein>
    <submittedName>
        <fullName evidence="1">Uncharacterized protein</fullName>
    </submittedName>
</protein>
<reference evidence="1 2" key="1">
    <citation type="journal article" date="2018" name="New Phytol.">
        <title>Phylogenomics of Endogonaceae and evolution of mycorrhizas within Mucoromycota.</title>
        <authorList>
            <person name="Chang Y."/>
            <person name="Desiro A."/>
            <person name="Na H."/>
            <person name="Sandor L."/>
            <person name="Lipzen A."/>
            <person name="Clum A."/>
            <person name="Barry K."/>
            <person name="Grigoriev I.V."/>
            <person name="Martin F.M."/>
            <person name="Stajich J.E."/>
            <person name="Smith M.E."/>
            <person name="Bonito G."/>
            <person name="Spatafora J.W."/>
        </authorList>
    </citation>
    <scope>NUCLEOTIDE SEQUENCE [LARGE SCALE GENOMIC DNA]</scope>
    <source>
        <strain evidence="1 2">AD002</strain>
    </source>
</reference>